<dbReference type="GO" id="GO:0000124">
    <property type="term" value="C:SAGA complex"/>
    <property type="evidence" value="ECO:0007669"/>
    <property type="project" value="UniProtKB-ARBA"/>
</dbReference>
<protein>
    <recommendedName>
        <fullName evidence="8">Transcriptional co-activator</fullName>
    </recommendedName>
</protein>
<dbReference type="InterPro" id="IPR024738">
    <property type="entry name" value="Hfi1/Tada1"/>
</dbReference>
<dbReference type="GO" id="GO:0005634">
    <property type="term" value="C:nucleus"/>
    <property type="evidence" value="ECO:0007669"/>
    <property type="project" value="UniProtKB-SubCell"/>
</dbReference>
<evidence type="ECO:0000256" key="3">
    <source>
        <dbReference type="ARBA" id="ARBA00023163"/>
    </source>
</evidence>
<feature type="compositionally biased region" description="Basic and acidic residues" evidence="5">
    <location>
        <begin position="35"/>
        <end position="44"/>
    </location>
</feature>
<name>A0A6A6HGW7_VIRVR</name>
<dbReference type="PANTHER" id="PTHR21277">
    <property type="entry name" value="TRANSCRIPTIONAL ADAPTER 1"/>
    <property type="match status" value="1"/>
</dbReference>
<evidence type="ECO:0000256" key="1">
    <source>
        <dbReference type="ARBA" id="ARBA00004123"/>
    </source>
</evidence>
<feature type="compositionally biased region" description="Low complexity" evidence="5">
    <location>
        <begin position="175"/>
        <end position="191"/>
    </location>
</feature>
<feature type="region of interest" description="Disordered" evidence="5">
    <location>
        <begin position="1"/>
        <end position="44"/>
    </location>
</feature>
<organism evidence="6 7">
    <name type="scientific">Viridothelium virens</name>
    <name type="common">Speckled blister lichen</name>
    <name type="synonym">Trypethelium virens</name>
    <dbReference type="NCBI Taxonomy" id="1048519"/>
    <lineage>
        <taxon>Eukaryota</taxon>
        <taxon>Fungi</taxon>
        <taxon>Dikarya</taxon>
        <taxon>Ascomycota</taxon>
        <taxon>Pezizomycotina</taxon>
        <taxon>Dothideomycetes</taxon>
        <taxon>Dothideomycetes incertae sedis</taxon>
        <taxon>Trypetheliales</taxon>
        <taxon>Trypetheliaceae</taxon>
        <taxon>Viridothelium</taxon>
    </lineage>
</organism>
<evidence type="ECO:0000256" key="2">
    <source>
        <dbReference type="ARBA" id="ARBA00023015"/>
    </source>
</evidence>
<accession>A0A6A6HGW7</accession>
<feature type="compositionally biased region" description="Low complexity" evidence="5">
    <location>
        <begin position="200"/>
        <end position="234"/>
    </location>
</feature>
<keyword evidence="3" id="KW-0804">Transcription</keyword>
<feature type="region of interest" description="Disordered" evidence="5">
    <location>
        <begin position="171"/>
        <end position="235"/>
    </location>
</feature>
<dbReference type="PANTHER" id="PTHR21277:SF5">
    <property type="entry name" value="TRANSCRIPTIONAL ADAPTER 1"/>
    <property type="match status" value="1"/>
</dbReference>
<dbReference type="GO" id="GO:0003713">
    <property type="term" value="F:transcription coactivator activity"/>
    <property type="evidence" value="ECO:0007669"/>
    <property type="project" value="TreeGrafter"/>
</dbReference>
<dbReference type="Pfam" id="PF12767">
    <property type="entry name" value="SAGA-Tad1"/>
    <property type="match status" value="1"/>
</dbReference>
<dbReference type="OrthoDB" id="10264870at2759"/>
<feature type="compositionally biased region" description="Low complexity" evidence="5">
    <location>
        <begin position="17"/>
        <end position="34"/>
    </location>
</feature>
<dbReference type="GO" id="GO:0006357">
    <property type="term" value="P:regulation of transcription by RNA polymerase II"/>
    <property type="evidence" value="ECO:0007669"/>
    <property type="project" value="TreeGrafter"/>
</dbReference>
<dbReference type="EMBL" id="ML991780">
    <property type="protein sequence ID" value="KAF2237346.1"/>
    <property type="molecule type" value="Genomic_DNA"/>
</dbReference>
<dbReference type="AlphaFoldDB" id="A0A6A6HGW7"/>
<reference evidence="6" key="1">
    <citation type="journal article" date="2020" name="Stud. Mycol.">
        <title>101 Dothideomycetes genomes: a test case for predicting lifestyles and emergence of pathogens.</title>
        <authorList>
            <person name="Haridas S."/>
            <person name="Albert R."/>
            <person name="Binder M."/>
            <person name="Bloem J."/>
            <person name="Labutti K."/>
            <person name="Salamov A."/>
            <person name="Andreopoulos B."/>
            <person name="Baker S."/>
            <person name="Barry K."/>
            <person name="Bills G."/>
            <person name="Bluhm B."/>
            <person name="Cannon C."/>
            <person name="Castanera R."/>
            <person name="Culley D."/>
            <person name="Daum C."/>
            <person name="Ezra D."/>
            <person name="Gonzalez J."/>
            <person name="Henrissat B."/>
            <person name="Kuo A."/>
            <person name="Liang C."/>
            <person name="Lipzen A."/>
            <person name="Lutzoni F."/>
            <person name="Magnuson J."/>
            <person name="Mondo S."/>
            <person name="Nolan M."/>
            <person name="Ohm R."/>
            <person name="Pangilinan J."/>
            <person name="Park H.-J."/>
            <person name="Ramirez L."/>
            <person name="Alfaro M."/>
            <person name="Sun H."/>
            <person name="Tritt A."/>
            <person name="Yoshinaga Y."/>
            <person name="Zwiers L.-H."/>
            <person name="Turgeon B."/>
            <person name="Goodwin S."/>
            <person name="Spatafora J."/>
            <person name="Crous P."/>
            <person name="Grigoriev I."/>
        </authorList>
    </citation>
    <scope>NUCLEOTIDE SEQUENCE</scope>
    <source>
        <strain evidence="6">Tuck. ex Michener</strain>
    </source>
</reference>
<feature type="region of interest" description="Disordered" evidence="5">
    <location>
        <begin position="119"/>
        <end position="151"/>
    </location>
</feature>
<keyword evidence="2" id="KW-0805">Transcription regulation</keyword>
<evidence type="ECO:0000256" key="5">
    <source>
        <dbReference type="SAM" id="MobiDB-lite"/>
    </source>
</evidence>
<gene>
    <name evidence="6" type="ORF">EV356DRAFT_539247</name>
</gene>
<keyword evidence="7" id="KW-1185">Reference proteome</keyword>
<dbReference type="Proteomes" id="UP000800092">
    <property type="component" value="Unassembled WGS sequence"/>
</dbReference>
<evidence type="ECO:0008006" key="8">
    <source>
        <dbReference type="Google" id="ProtNLM"/>
    </source>
</evidence>
<comment type="subcellular location">
    <subcellularLocation>
        <location evidence="1">Nucleus</location>
    </subcellularLocation>
</comment>
<sequence>MNPADLQRTDSISHHGPSTPLLASTSLPTPTTRPTEPEKKKAPRVDIEPIYTALKQGIGEGWSKYKEAISDFVQGHLTPAELNTTLNPLLSQPTPSQSLDLSRLHNQLLIGLYANLSRDPPESSGPAPFVSANDHPSTTLPKGGTSGSDATEARIKSEVMHLQARERHRIKTAAPSSPTSHSDPLLSPSDPFQTRMNAYTSSRTINLPTTTTSTSSSSSAPTAPTSTTTAGSKTNLEGEIKKRYLQPLSSETLEFPDADALLPRLGPMCYECGLAAAPAQEAVCAEYLAAAAETYIKEALTSFFARVRSDGEPYVQTAAFRRRRRREEAAAWRGEVTRGKEGLLPVEMEAAGRRRPLGMQDLRLALQVGDPWLGQVPLVAGRIVAGLWAEEEEGKSAAEMVVVGGKGVDADGDVGMGDREVGWNGGAVEDRGHLDGLLEDFLAVGL</sequence>
<evidence type="ECO:0000313" key="6">
    <source>
        <dbReference type="EMBL" id="KAF2237346.1"/>
    </source>
</evidence>
<proteinExistence type="predicted"/>
<evidence type="ECO:0000256" key="4">
    <source>
        <dbReference type="ARBA" id="ARBA00023242"/>
    </source>
</evidence>
<keyword evidence="4" id="KW-0539">Nucleus</keyword>
<evidence type="ECO:0000313" key="7">
    <source>
        <dbReference type="Proteomes" id="UP000800092"/>
    </source>
</evidence>